<evidence type="ECO:0000313" key="4">
    <source>
        <dbReference type="Proteomes" id="UP000275267"/>
    </source>
</evidence>
<dbReference type="PANTHER" id="PTHR33223">
    <property type="entry name" value="CCHC-TYPE DOMAIN-CONTAINING PROTEIN"/>
    <property type="match status" value="1"/>
</dbReference>
<evidence type="ECO:0000256" key="1">
    <source>
        <dbReference type="SAM" id="MobiDB-lite"/>
    </source>
</evidence>
<gene>
    <name evidence="3" type="ORF">C2845_PM18G06690</name>
</gene>
<feature type="region of interest" description="Disordered" evidence="1">
    <location>
        <begin position="1"/>
        <end position="87"/>
    </location>
</feature>
<dbReference type="Proteomes" id="UP000275267">
    <property type="component" value="Unassembled WGS sequence"/>
</dbReference>
<protein>
    <recommendedName>
        <fullName evidence="2">Retrotransposon gag domain-containing protein</fullName>
    </recommendedName>
</protein>
<feature type="domain" description="Retrotransposon gag" evidence="2">
    <location>
        <begin position="180"/>
        <end position="264"/>
    </location>
</feature>
<dbReference type="EMBL" id="PQIB02000017">
    <property type="protein sequence ID" value="RLM58014.1"/>
    <property type="molecule type" value="Genomic_DNA"/>
</dbReference>
<dbReference type="AlphaFoldDB" id="A0A3L6PGT1"/>
<sequence length="264" mass="30235">MASLRNADDDEPGLESERHSDTALISRTPGGGPGNPRNDSRQRNEGNKSACGNAEQEVQQSTRQPRNQRVARPQSQAPPKASLHDAPRIDLRQKINDGRDVRCTIEARRRDRHDRYHDDDDNDRFPAFTSNITEKSYPKEFKPIRIPKYDSKQDPRQWIRCYSVAIKVLGGSNSTKSLYFLVALESAPLTWPQSLKPNSIDSWEDLKQAFIDNFHGSKIRAGTRHDLSQVKQEMNEILRSYTQCFFEMCSNIANITDEDVIRCF</sequence>
<reference evidence="4" key="1">
    <citation type="journal article" date="2019" name="Nat. Commun.">
        <title>The genome of broomcorn millet.</title>
        <authorList>
            <person name="Zou C."/>
            <person name="Miki D."/>
            <person name="Li D."/>
            <person name="Tang Q."/>
            <person name="Xiao L."/>
            <person name="Rajput S."/>
            <person name="Deng P."/>
            <person name="Jia W."/>
            <person name="Huang R."/>
            <person name="Zhang M."/>
            <person name="Sun Y."/>
            <person name="Hu J."/>
            <person name="Fu X."/>
            <person name="Schnable P.S."/>
            <person name="Li F."/>
            <person name="Zhang H."/>
            <person name="Feng B."/>
            <person name="Zhu X."/>
            <person name="Liu R."/>
            <person name="Schnable J.C."/>
            <person name="Zhu J.-K."/>
            <person name="Zhang H."/>
        </authorList>
    </citation>
    <scope>NUCLEOTIDE SEQUENCE [LARGE SCALE GENOMIC DNA]</scope>
</reference>
<dbReference type="PANTHER" id="PTHR33223:SF8">
    <property type="entry name" value="OS04G0172440 PROTEIN"/>
    <property type="match status" value="1"/>
</dbReference>
<comment type="caution">
    <text evidence="3">The sequence shown here is derived from an EMBL/GenBank/DDBJ whole genome shotgun (WGS) entry which is preliminary data.</text>
</comment>
<keyword evidence="4" id="KW-1185">Reference proteome</keyword>
<dbReference type="OrthoDB" id="1937476at2759"/>
<dbReference type="InterPro" id="IPR005162">
    <property type="entry name" value="Retrotrans_gag_dom"/>
</dbReference>
<proteinExistence type="predicted"/>
<evidence type="ECO:0000259" key="2">
    <source>
        <dbReference type="Pfam" id="PF03732"/>
    </source>
</evidence>
<name>A0A3L6PGT1_PANMI</name>
<evidence type="ECO:0000313" key="3">
    <source>
        <dbReference type="EMBL" id="RLM58014.1"/>
    </source>
</evidence>
<organism evidence="3 4">
    <name type="scientific">Panicum miliaceum</name>
    <name type="common">Proso millet</name>
    <name type="synonym">Broomcorn millet</name>
    <dbReference type="NCBI Taxonomy" id="4540"/>
    <lineage>
        <taxon>Eukaryota</taxon>
        <taxon>Viridiplantae</taxon>
        <taxon>Streptophyta</taxon>
        <taxon>Embryophyta</taxon>
        <taxon>Tracheophyta</taxon>
        <taxon>Spermatophyta</taxon>
        <taxon>Magnoliopsida</taxon>
        <taxon>Liliopsida</taxon>
        <taxon>Poales</taxon>
        <taxon>Poaceae</taxon>
        <taxon>PACMAD clade</taxon>
        <taxon>Panicoideae</taxon>
        <taxon>Panicodae</taxon>
        <taxon>Paniceae</taxon>
        <taxon>Panicinae</taxon>
        <taxon>Panicum</taxon>
        <taxon>Panicum sect. Panicum</taxon>
    </lineage>
</organism>
<feature type="compositionally biased region" description="Polar residues" evidence="1">
    <location>
        <begin position="56"/>
        <end position="77"/>
    </location>
</feature>
<accession>A0A3L6PGT1</accession>
<dbReference type="Pfam" id="PF03732">
    <property type="entry name" value="Retrotrans_gag"/>
    <property type="match status" value="1"/>
</dbReference>